<gene>
    <name evidence="2" type="ORF">EDM21_19280</name>
</gene>
<evidence type="ECO:0000256" key="1">
    <source>
        <dbReference type="SAM" id="Phobius"/>
    </source>
</evidence>
<protein>
    <submittedName>
        <fullName evidence="2">Uncharacterized protein</fullName>
    </submittedName>
</protein>
<keyword evidence="1" id="KW-0472">Membrane</keyword>
<evidence type="ECO:0000313" key="3">
    <source>
        <dbReference type="Proteomes" id="UP000490800"/>
    </source>
</evidence>
<keyword evidence="1" id="KW-1133">Transmembrane helix</keyword>
<organism evidence="2 3">
    <name type="scientific">Paenibacillus lutrae</name>
    <dbReference type="NCBI Taxonomy" id="2078573"/>
    <lineage>
        <taxon>Bacteria</taxon>
        <taxon>Bacillati</taxon>
        <taxon>Bacillota</taxon>
        <taxon>Bacilli</taxon>
        <taxon>Bacillales</taxon>
        <taxon>Paenibacillaceae</taxon>
        <taxon>Paenibacillus</taxon>
    </lineage>
</organism>
<dbReference type="Proteomes" id="UP000490800">
    <property type="component" value="Unassembled WGS sequence"/>
</dbReference>
<dbReference type="AlphaFoldDB" id="A0A7X3FKY6"/>
<comment type="caution">
    <text evidence="2">The sequence shown here is derived from an EMBL/GenBank/DDBJ whole genome shotgun (WGS) entry which is preliminary data.</text>
</comment>
<feature type="transmembrane region" description="Helical" evidence="1">
    <location>
        <begin position="12"/>
        <end position="31"/>
    </location>
</feature>
<accession>A0A7X3FKY6</accession>
<reference evidence="2 3" key="1">
    <citation type="journal article" date="2019" name="Microorganisms">
        <title>Paenibacillus lutrae sp. nov., A Chitinolytic Species Isolated from A River Otter in Castril Natural Park, Granada, Spain.</title>
        <authorList>
            <person name="Rodriguez M."/>
            <person name="Reina J.C."/>
            <person name="Bejar V."/>
            <person name="Llamas I."/>
        </authorList>
    </citation>
    <scope>NUCLEOTIDE SEQUENCE [LARGE SCALE GENOMIC DNA]</scope>
    <source>
        <strain evidence="2 3">N10</strain>
    </source>
</reference>
<dbReference type="OrthoDB" id="2655012at2"/>
<keyword evidence="3" id="KW-1185">Reference proteome</keyword>
<dbReference type="EMBL" id="RHLK01000014">
    <property type="protein sequence ID" value="MVP01640.1"/>
    <property type="molecule type" value="Genomic_DNA"/>
</dbReference>
<keyword evidence="1" id="KW-0812">Transmembrane</keyword>
<feature type="transmembrane region" description="Helical" evidence="1">
    <location>
        <begin position="43"/>
        <end position="61"/>
    </location>
</feature>
<evidence type="ECO:0000313" key="2">
    <source>
        <dbReference type="EMBL" id="MVP01640.1"/>
    </source>
</evidence>
<sequence length="180" mass="20457">MNLALDMFASKWHLITLGLILLAFISLYIGGYDQRTILRSGGGAALLLYIITTIPIAVISYEIHDQERKTIAQMDLHYYERANDANRKGRPFEENNKLAAGTFAFWDDTSADIVIYAGNYSDSYTFRGKLLVTTLNKEGRKIHEKTYDNVVLNPNDKKKIDKVSSSQELDSYTYTFTPEP</sequence>
<name>A0A7X3FKY6_9BACL</name>
<dbReference type="RefSeq" id="WP_157338080.1">
    <property type="nucleotide sequence ID" value="NZ_RHLK01000014.1"/>
</dbReference>
<proteinExistence type="predicted"/>